<organism evidence="2 3">
    <name type="scientific">Trichogramma kaykai</name>
    <dbReference type="NCBI Taxonomy" id="54128"/>
    <lineage>
        <taxon>Eukaryota</taxon>
        <taxon>Metazoa</taxon>
        <taxon>Ecdysozoa</taxon>
        <taxon>Arthropoda</taxon>
        <taxon>Hexapoda</taxon>
        <taxon>Insecta</taxon>
        <taxon>Pterygota</taxon>
        <taxon>Neoptera</taxon>
        <taxon>Endopterygota</taxon>
        <taxon>Hymenoptera</taxon>
        <taxon>Apocrita</taxon>
        <taxon>Proctotrupomorpha</taxon>
        <taxon>Chalcidoidea</taxon>
        <taxon>Trichogrammatidae</taxon>
        <taxon>Trichogramma</taxon>
    </lineage>
</organism>
<name>A0ABD2VUK2_9HYME</name>
<dbReference type="Pfam" id="PF10545">
    <property type="entry name" value="MADF_DNA_bdg"/>
    <property type="match status" value="1"/>
</dbReference>
<dbReference type="InterPro" id="IPR006578">
    <property type="entry name" value="MADF-dom"/>
</dbReference>
<accession>A0ABD2VUK2</accession>
<proteinExistence type="predicted"/>
<gene>
    <name evidence="2" type="ORF">TKK_019871</name>
</gene>
<evidence type="ECO:0000313" key="2">
    <source>
        <dbReference type="EMBL" id="KAL3384394.1"/>
    </source>
</evidence>
<reference evidence="2 3" key="1">
    <citation type="journal article" date="2024" name="bioRxiv">
        <title>A reference genome for Trichogramma kaykai: A tiny desert-dwelling parasitoid wasp with competing sex-ratio distorters.</title>
        <authorList>
            <person name="Culotta J."/>
            <person name="Lindsey A.R."/>
        </authorList>
    </citation>
    <scope>NUCLEOTIDE SEQUENCE [LARGE SCALE GENOMIC DNA]</scope>
    <source>
        <strain evidence="2 3">KSX58</strain>
    </source>
</reference>
<dbReference type="SMART" id="SM00595">
    <property type="entry name" value="MADF"/>
    <property type="match status" value="1"/>
</dbReference>
<sequence>MNQVEELIIRFYSKYSFMYDKLDSKNQDQDEKQKFFMTLQTAIMDEMQMNLSVPDIEAKWKYLKDSFNRVDKKIIEGNVALTHWDKNIYEKLFFLKPFITHRPNAVVSKKKCNNVKPKASAVLEKLKHNNERVFAYDLQMKMKKCAEKSSRRAALNDINSSINQNNFIDKRKSCLLINNVINAFPTSTMQEAALQLVLDTISSFTSNLNQN</sequence>
<keyword evidence="3" id="KW-1185">Reference proteome</keyword>
<protein>
    <recommendedName>
        <fullName evidence="1">MADF domain-containing protein</fullName>
    </recommendedName>
</protein>
<evidence type="ECO:0000313" key="3">
    <source>
        <dbReference type="Proteomes" id="UP001627154"/>
    </source>
</evidence>
<dbReference type="EMBL" id="JBJJXI010000174">
    <property type="protein sequence ID" value="KAL3384394.1"/>
    <property type="molecule type" value="Genomic_DNA"/>
</dbReference>
<dbReference type="Proteomes" id="UP001627154">
    <property type="component" value="Unassembled WGS sequence"/>
</dbReference>
<evidence type="ECO:0000259" key="1">
    <source>
        <dbReference type="Pfam" id="PF10545"/>
    </source>
</evidence>
<feature type="domain" description="MADF" evidence="1">
    <location>
        <begin position="9"/>
        <end position="95"/>
    </location>
</feature>
<dbReference type="AlphaFoldDB" id="A0ABD2VUK2"/>
<comment type="caution">
    <text evidence="2">The sequence shown here is derived from an EMBL/GenBank/DDBJ whole genome shotgun (WGS) entry which is preliminary data.</text>
</comment>